<dbReference type="GO" id="GO:0032259">
    <property type="term" value="P:methylation"/>
    <property type="evidence" value="ECO:0007669"/>
    <property type="project" value="UniProtKB-KW"/>
</dbReference>
<protein>
    <submittedName>
        <fullName evidence="3">Ubiquinone biosynthesis O-methyltransferase</fullName>
        <ecNumber evidence="3">2.1.1.222</ecNumber>
    </submittedName>
</protein>
<dbReference type="PANTHER" id="PTHR43861">
    <property type="entry name" value="TRANS-ACONITATE 2-METHYLTRANSFERASE-RELATED"/>
    <property type="match status" value="1"/>
</dbReference>
<dbReference type="Gene3D" id="6.20.50.110">
    <property type="entry name" value="Methyltransferase, zinc-binding domain"/>
    <property type="match status" value="1"/>
</dbReference>
<dbReference type="Gene3D" id="3.40.50.150">
    <property type="entry name" value="Vaccinia Virus protein VP39"/>
    <property type="match status" value="1"/>
</dbReference>
<name>A0A5C6A841_9BACT</name>
<dbReference type="Proteomes" id="UP000316213">
    <property type="component" value="Unassembled WGS sequence"/>
</dbReference>
<dbReference type="GO" id="GO:0102208">
    <property type="term" value="F:2-polyprenyl-6-hydroxyphenol methylase activity"/>
    <property type="evidence" value="ECO:0007669"/>
    <property type="project" value="UniProtKB-EC"/>
</dbReference>
<evidence type="ECO:0000259" key="2">
    <source>
        <dbReference type="Pfam" id="PF08484"/>
    </source>
</evidence>
<dbReference type="InterPro" id="IPR038576">
    <property type="entry name" value="Methyltransf_Zn-bd_dom_put_sf"/>
</dbReference>
<dbReference type="InterPro" id="IPR029063">
    <property type="entry name" value="SAM-dependent_MTases_sf"/>
</dbReference>
<evidence type="ECO:0000259" key="1">
    <source>
        <dbReference type="Pfam" id="PF08421"/>
    </source>
</evidence>
<comment type="caution">
    <text evidence="3">The sequence shown here is derived from an EMBL/GenBank/DDBJ whole genome shotgun (WGS) entry which is preliminary data.</text>
</comment>
<feature type="domain" description="Methyltransferase putative zinc binding" evidence="1">
    <location>
        <begin position="7"/>
        <end position="68"/>
    </location>
</feature>
<gene>
    <name evidence="3" type="primary">ubiG_1</name>
    <name evidence="3" type="ORF">Pla100_32570</name>
</gene>
<dbReference type="AlphaFoldDB" id="A0A5C6A841"/>
<accession>A0A5C6A841</accession>
<dbReference type="Pfam" id="PF13489">
    <property type="entry name" value="Methyltransf_23"/>
    <property type="match status" value="1"/>
</dbReference>
<dbReference type="EMBL" id="SJPM01000006">
    <property type="protein sequence ID" value="TWT95616.1"/>
    <property type="molecule type" value="Genomic_DNA"/>
</dbReference>
<proteinExistence type="predicted"/>
<dbReference type="PANTHER" id="PTHR43861:SF5">
    <property type="entry name" value="BLL5978 PROTEIN"/>
    <property type="match status" value="1"/>
</dbReference>
<dbReference type="Pfam" id="PF08484">
    <property type="entry name" value="Methyltransf_14"/>
    <property type="match status" value="1"/>
</dbReference>
<organism evidence="3 4">
    <name type="scientific">Neorhodopirellula pilleata</name>
    <dbReference type="NCBI Taxonomy" id="2714738"/>
    <lineage>
        <taxon>Bacteria</taxon>
        <taxon>Pseudomonadati</taxon>
        <taxon>Planctomycetota</taxon>
        <taxon>Planctomycetia</taxon>
        <taxon>Pirellulales</taxon>
        <taxon>Pirellulaceae</taxon>
        <taxon>Neorhodopirellula</taxon>
    </lineage>
</organism>
<feature type="domain" description="C-methyltransferase" evidence="2">
    <location>
        <begin position="249"/>
        <end position="404"/>
    </location>
</feature>
<dbReference type="CDD" id="cd02440">
    <property type="entry name" value="AdoMet_MTases"/>
    <property type="match status" value="1"/>
</dbReference>
<keyword evidence="3" id="KW-0489">Methyltransferase</keyword>
<dbReference type="RefSeq" id="WP_146578662.1">
    <property type="nucleotide sequence ID" value="NZ_SJPM01000006.1"/>
</dbReference>
<dbReference type="SUPFAM" id="SSF53335">
    <property type="entry name" value="S-adenosyl-L-methionine-dependent methyltransferases"/>
    <property type="match status" value="1"/>
</dbReference>
<keyword evidence="4" id="KW-1185">Reference proteome</keyword>
<evidence type="ECO:0000313" key="3">
    <source>
        <dbReference type="EMBL" id="TWT95616.1"/>
    </source>
</evidence>
<dbReference type="EC" id="2.1.1.222" evidence="3"/>
<sequence>MQHNASCRSCGGSRLNEVISLGKTPLANALLNESQLSQPEPRWMLDLVRCLDCSLVQITETVPPESMFSDYAYFSSFSDTMVSHARTIAERLVDQRGLEASSQVIEIASNDGYLLQWYAKRNVPVLGIEPARNIAKVAIEQRAIPTISDFFGIKLALALAEQGLVADVIHANNVLAHVPDLNGVVEGLKALLKPGGRVVVEAPYLGDLIDHVEFDTIYHEHLCYFSLTALVALFARHGLDIVDVERLAIHGGSLRIFAAHASTESISSAVGSLLKNESTWVHCEEHHQRFASRVEDLRQSLIERLQDLKAAGNRIAVYGASAKGSTLMNYFGIDAKLIDYVVDRSTVKQGRYTPGTHLKIYDPQRLLDDQPDYCLLLTWNFAEEIMLQQASYRANGGKFIIPVPEVRVA</sequence>
<keyword evidence="3" id="KW-0830">Ubiquinone</keyword>
<evidence type="ECO:0000313" key="4">
    <source>
        <dbReference type="Proteomes" id="UP000316213"/>
    </source>
</evidence>
<dbReference type="Pfam" id="PF08421">
    <property type="entry name" value="Methyltransf_13"/>
    <property type="match status" value="1"/>
</dbReference>
<keyword evidence="3" id="KW-0808">Transferase</keyword>
<dbReference type="Gene3D" id="3.40.50.720">
    <property type="entry name" value="NAD(P)-binding Rossmann-like Domain"/>
    <property type="match status" value="1"/>
</dbReference>
<reference evidence="3 4" key="1">
    <citation type="submission" date="2019-02" db="EMBL/GenBank/DDBJ databases">
        <title>Deep-cultivation of Planctomycetes and their phenomic and genomic characterization uncovers novel biology.</title>
        <authorList>
            <person name="Wiegand S."/>
            <person name="Jogler M."/>
            <person name="Boedeker C."/>
            <person name="Pinto D."/>
            <person name="Vollmers J."/>
            <person name="Rivas-Marin E."/>
            <person name="Kohn T."/>
            <person name="Peeters S.H."/>
            <person name="Heuer A."/>
            <person name="Rast P."/>
            <person name="Oberbeckmann S."/>
            <person name="Bunk B."/>
            <person name="Jeske O."/>
            <person name="Meyerdierks A."/>
            <person name="Storesund J.E."/>
            <person name="Kallscheuer N."/>
            <person name="Luecker S."/>
            <person name="Lage O.M."/>
            <person name="Pohl T."/>
            <person name="Merkel B.J."/>
            <person name="Hornburger P."/>
            <person name="Mueller R.-W."/>
            <person name="Bruemmer F."/>
            <person name="Labrenz M."/>
            <person name="Spormann A.M."/>
            <person name="Op Den Camp H."/>
            <person name="Overmann J."/>
            <person name="Amann R."/>
            <person name="Jetten M.S.M."/>
            <person name="Mascher T."/>
            <person name="Medema M.H."/>
            <person name="Devos D.P."/>
            <person name="Kaster A.-K."/>
            <person name="Ovreas L."/>
            <person name="Rohde M."/>
            <person name="Galperin M.Y."/>
            <person name="Jogler C."/>
        </authorList>
    </citation>
    <scope>NUCLEOTIDE SEQUENCE [LARGE SCALE GENOMIC DNA]</scope>
    <source>
        <strain evidence="3 4">Pla100</strain>
    </source>
</reference>
<dbReference type="OrthoDB" id="9815644at2"/>
<dbReference type="InterPro" id="IPR013691">
    <property type="entry name" value="MeTrfase_14"/>
</dbReference>
<dbReference type="InterPro" id="IPR013630">
    <property type="entry name" value="Methyltransf_Zn-bd_dom_put"/>
</dbReference>